<dbReference type="AlphaFoldDB" id="A0A2H0B522"/>
<dbReference type="InterPro" id="IPR003439">
    <property type="entry name" value="ABC_transporter-like_ATP-bd"/>
</dbReference>
<evidence type="ECO:0000313" key="5">
    <source>
        <dbReference type="EMBL" id="PIP52752.1"/>
    </source>
</evidence>
<name>A0A2H0B522_9BACT</name>
<accession>A0A2H0B522</accession>
<dbReference type="SUPFAM" id="SSF52540">
    <property type="entry name" value="P-loop containing nucleoside triphosphate hydrolases"/>
    <property type="match status" value="1"/>
</dbReference>
<evidence type="ECO:0000256" key="2">
    <source>
        <dbReference type="ARBA" id="ARBA00022741"/>
    </source>
</evidence>
<keyword evidence="2" id="KW-0547">Nucleotide-binding</keyword>
<comment type="similarity">
    <text evidence="1">Belongs to the ABC transporter superfamily. Ycf16 family.</text>
</comment>
<dbReference type="PANTHER" id="PTHR43204">
    <property type="entry name" value="ABC TRANSPORTER I FAMILY MEMBER 6, CHLOROPLASTIC"/>
    <property type="match status" value="1"/>
</dbReference>
<dbReference type="InterPro" id="IPR010230">
    <property type="entry name" value="FeS-cluster_ATPase_SufC"/>
</dbReference>
<comment type="caution">
    <text evidence="5">The sequence shown here is derived from an EMBL/GenBank/DDBJ whole genome shotgun (WGS) entry which is preliminary data.</text>
</comment>
<evidence type="ECO:0000259" key="4">
    <source>
        <dbReference type="PROSITE" id="PS50893"/>
    </source>
</evidence>
<dbReference type="SMART" id="SM00382">
    <property type="entry name" value="AAA"/>
    <property type="match status" value="1"/>
</dbReference>
<keyword evidence="3" id="KW-0067">ATP-binding</keyword>
<dbReference type="GO" id="GO:0016887">
    <property type="term" value="F:ATP hydrolysis activity"/>
    <property type="evidence" value="ECO:0007669"/>
    <property type="project" value="InterPro"/>
</dbReference>
<reference evidence="5 6" key="1">
    <citation type="submission" date="2017-09" db="EMBL/GenBank/DDBJ databases">
        <title>Depth-based differentiation of microbial function through sediment-hosted aquifers and enrichment of novel symbionts in the deep terrestrial subsurface.</title>
        <authorList>
            <person name="Probst A.J."/>
            <person name="Ladd B."/>
            <person name="Jarett J.K."/>
            <person name="Geller-Mcgrath D.E."/>
            <person name="Sieber C.M."/>
            <person name="Emerson J.B."/>
            <person name="Anantharaman K."/>
            <person name="Thomas B.C."/>
            <person name="Malmstrom R."/>
            <person name="Stieglmeier M."/>
            <person name="Klingl A."/>
            <person name="Woyke T."/>
            <person name="Ryan C.M."/>
            <person name="Banfield J.F."/>
        </authorList>
    </citation>
    <scope>NUCLEOTIDE SEQUENCE [LARGE SCALE GENOMIC DNA]</scope>
    <source>
        <strain evidence="5">CG23_combo_of_CG06-09_8_20_14_all_34_8</strain>
    </source>
</reference>
<evidence type="ECO:0000256" key="1">
    <source>
        <dbReference type="ARBA" id="ARBA00006216"/>
    </source>
</evidence>
<sequence length="253" mass="28076">MTLKKMLQISNLHVSIADKEIIKGLDLTIKSGEIHALLGPNGCGKSSLAYALAGHPAYTVKIPISKCRIENVDLLGMSPDKRAKAGLFLVFQNPVTLDGVGIMNFLRSIYKQVYPTDNMALFEFRQLVEKEAKLVGLKPELLTRNVNEGFSGGERKRLEVLQLRLLRPKFAVVDEIDSGLDIDGLKSAALAINQSVKQFNMGCLVITHHQKLLKYLKPNMVHAMISGKIIATGKEELLEEIENKGYKKFQMSS</sequence>
<gene>
    <name evidence="5" type="primary">sufC</name>
    <name evidence="5" type="ORF">COX08_04690</name>
</gene>
<protein>
    <submittedName>
        <fullName evidence="5">Fe-S cluster assembly ATPase SufC</fullName>
    </submittedName>
</protein>
<dbReference type="CDD" id="cd03217">
    <property type="entry name" value="ABC_FeS_Assembly"/>
    <property type="match status" value="1"/>
</dbReference>
<evidence type="ECO:0000256" key="3">
    <source>
        <dbReference type="ARBA" id="ARBA00022840"/>
    </source>
</evidence>
<dbReference type="Proteomes" id="UP000229459">
    <property type="component" value="Unassembled WGS sequence"/>
</dbReference>
<dbReference type="Pfam" id="PF00005">
    <property type="entry name" value="ABC_tran"/>
    <property type="match status" value="1"/>
</dbReference>
<dbReference type="PANTHER" id="PTHR43204:SF1">
    <property type="entry name" value="ABC TRANSPORTER I FAMILY MEMBER 6, CHLOROPLASTIC"/>
    <property type="match status" value="1"/>
</dbReference>
<organism evidence="5 6">
    <name type="scientific">Candidatus Beckwithbacteria bacterium CG23_combo_of_CG06-09_8_20_14_all_34_8</name>
    <dbReference type="NCBI Taxonomy" id="1974497"/>
    <lineage>
        <taxon>Bacteria</taxon>
        <taxon>Candidatus Beckwithiibacteriota</taxon>
    </lineage>
</organism>
<dbReference type="NCBIfam" id="TIGR01978">
    <property type="entry name" value="sufC"/>
    <property type="match status" value="1"/>
</dbReference>
<proteinExistence type="inferred from homology"/>
<dbReference type="InterPro" id="IPR027417">
    <property type="entry name" value="P-loop_NTPase"/>
</dbReference>
<dbReference type="Gene3D" id="3.40.50.300">
    <property type="entry name" value="P-loop containing nucleotide triphosphate hydrolases"/>
    <property type="match status" value="1"/>
</dbReference>
<evidence type="ECO:0000313" key="6">
    <source>
        <dbReference type="Proteomes" id="UP000229459"/>
    </source>
</evidence>
<dbReference type="PROSITE" id="PS50893">
    <property type="entry name" value="ABC_TRANSPORTER_2"/>
    <property type="match status" value="1"/>
</dbReference>
<dbReference type="EMBL" id="PCSR01000112">
    <property type="protein sequence ID" value="PIP52752.1"/>
    <property type="molecule type" value="Genomic_DNA"/>
</dbReference>
<dbReference type="InterPro" id="IPR003593">
    <property type="entry name" value="AAA+_ATPase"/>
</dbReference>
<feature type="domain" description="ABC transporter" evidence="4">
    <location>
        <begin position="7"/>
        <end position="251"/>
    </location>
</feature>
<dbReference type="GO" id="GO:0005524">
    <property type="term" value="F:ATP binding"/>
    <property type="evidence" value="ECO:0007669"/>
    <property type="project" value="UniProtKB-KW"/>
</dbReference>